<dbReference type="PRINTS" id="PR00080">
    <property type="entry name" value="SDRFAMILY"/>
</dbReference>
<dbReference type="EMBL" id="ML978123">
    <property type="protein sequence ID" value="KAF2101669.1"/>
    <property type="molecule type" value="Genomic_DNA"/>
</dbReference>
<evidence type="ECO:0000313" key="4">
    <source>
        <dbReference type="EMBL" id="KAF2101669.1"/>
    </source>
</evidence>
<comment type="similarity">
    <text evidence="1">Belongs to the short-chain dehydrogenases/reductases (SDR) family.</text>
</comment>
<dbReference type="PRINTS" id="PR00081">
    <property type="entry name" value="GDHRDH"/>
</dbReference>
<evidence type="ECO:0000256" key="3">
    <source>
        <dbReference type="ARBA" id="ARBA00023002"/>
    </source>
</evidence>
<dbReference type="PANTHER" id="PTHR42760">
    <property type="entry name" value="SHORT-CHAIN DEHYDROGENASES/REDUCTASES FAMILY MEMBER"/>
    <property type="match status" value="1"/>
</dbReference>
<keyword evidence="2" id="KW-0521">NADP</keyword>
<evidence type="ECO:0000256" key="1">
    <source>
        <dbReference type="ARBA" id="ARBA00006484"/>
    </source>
</evidence>
<dbReference type="AlphaFoldDB" id="A0A9P4IIE0"/>
<proteinExistence type="inferred from homology"/>
<dbReference type="PANTHER" id="PTHR42760:SF115">
    <property type="entry name" value="3-OXOACYL-[ACYL-CARRIER-PROTEIN] REDUCTASE FABG"/>
    <property type="match status" value="1"/>
</dbReference>
<name>A0A9P4IIE0_9PEZI</name>
<dbReference type="FunFam" id="3.40.50.720:FF:000084">
    <property type="entry name" value="Short-chain dehydrogenase reductase"/>
    <property type="match status" value="1"/>
</dbReference>
<dbReference type="GO" id="GO:0016616">
    <property type="term" value="F:oxidoreductase activity, acting on the CH-OH group of donors, NAD or NADP as acceptor"/>
    <property type="evidence" value="ECO:0007669"/>
    <property type="project" value="TreeGrafter"/>
</dbReference>
<dbReference type="InterPro" id="IPR002347">
    <property type="entry name" value="SDR_fam"/>
</dbReference>
<dbReference type="CDD" id="cd05233">
    <property type="entry name" value="SDR_c"/>
    <property type="match status" value="1"/>
</dbReference>
<comment type="caution">
    <text evidence="4">The sequence shown here is derived from an EMBL/GenBank/DDBJ whole genome shotgun (WGS) entry which is preliminary data.</text>
</comment>
<dbReference type="OrthoDB" id="498125at2759"/>
<dbReference type="SUPFAM" id="SSF51735">
    <property type="entry name" value="NAD(P)-binding Rossmann-fold domains"/>
    <property type="match status" value="1"/>
</dbReference>
<keyword evidence="3" id="KW-0560">Oxidoreductase</keyword>
<gene>
    <name evidence="4" type="ORF">NA57DRAFT_34036</name>
</gene>
<organism evidence="4 5">
    <name type="scientific">Rhizodiscina lignyota</name>
    <dbReference type="NCBI Taxonomy" id="1504668"/>
    <lineage>
        <taxon>Eukaryota</taxon>
        <taxon>Fungi</taxon>
        <taxon>Dikarya</taxon>
        <taxon>Ascomycota</taxon>
        <taxon>Pezizomycotina</taxon>
        <taxon>Dothideomycetes</taxon>
        <taxon>Pleosporomycetidae</taxon>
        <taxon>Aulographales</taxon>
        <taxon>Rhizodiscinaceae</taxon>
        <taxon>Rhizodiscina</taxon>
    </lineage>
</organism>
<dbReference type="Gene3D" id="3.40.50.720">
    <property type="entry name" value="NAD(P)-binding Rossmann-like Domain"/>
    <property type="match status" value="1"/>
</dbReference>
<reference evidence="4" key="1">
    <citation type="journal article" date="2020" name="Stud. Mycol.">
        <title>101 Dothideomycetes genomes: a test case for predicting lifestyles and emergence of pathogens.</title>
        <authorList>
            <person name="Haridas S."/>
            <person name="Albert R."/>
            <person name="Binder M."/>
            <person name="Bloem J."/>
            <person name="Labutti K."/>
            <person name="Salamov A."/>
            <person name="Andreopoulos B."/>
            <person name="Baker S."/>
            <person name="Barry K."/>
            <person name="Bills G."/>
            <person name="Bluhm B."/>
            <person name="Cannon C."/>
            <person name="Castanera R."/>
            <person name="Culley D."/>
            <person name="Daum C."/>
            <person name="Ezra D."/>
            <person name="Gonzalez J."/>
            <person name="Henrissat B."/>
            <person name="Kuo A."/>
            <person name="Liang C."/>
            <person name="Lipzen A."/>
            <person name="Lutzoni F."/>
            <person name="Magnuson J."/>
            <person name="Mondo S."/>
            <person name="Nolan M."/>
            <person name="Ohm R."/>
            <person name="Pangilinan J."/>
            <person name="Park H.-J."/>
            <person name="Ramirez L."/>
            <person name="Alfaro M."/>
            <person name="Sun H."/>
            <person name="Tritt A."/>
            <person name="Yoshinaga Y."/>
            <person name="Zwiers L.-H."/>
            <person name="Turgeon B."/>
            <person name="Goodwin S."/>
            <person name="Spatafora J."/>
            <person name="Crous P."/>
            <person name="Grigoriev I."/>
        </authorList>
    </citation>
    <scope>NUCLEOTIDE SEQUENCE</scope>
    <source>
        <strain evidence="4">CBS 133067</strain>
    </source>
</reference>
<protein>
    <submittedName>
        <fullName evidence="4">Short-chain dehydrogenases/reductase</fullName>
    </submittedName>
</protein>
<dbReference type="InterPro" id="IPR036291">
    <property type="entry name" value="NAD(P)-bd_dom_sf"/>
</dbReference>
<dbReference type="Pfam" id="PF13561">
    <property type="entry name" value="adh_short_C2"/>
    <property type="match status" value="1"/>
</dbReference>
<evidence type="ECO:0000313" key="5">
    <source>
        <dbReference type="Proteomes" id="UP000799772"/>
    </source>
</evidence>
<sequence>MAPYISNIPEAQGTSHASLAGKVVLLTGIGQSGDPKMWGNGAATARILCGNGAKVFGCDLRVERAEATRDRIRAEGGEVEVCAADVTKKADVQNLVKRCVEKYGRIDILVNNVGMSEKGAPGDMEERVWDMQVDVNLKSVYLCCHEVIPLMEAQGGGVVVNVSSIAGMRYIGKPQVAYAATKAAVVQFTKVSSVIYAAKGIRINVVVPGLMNTPLVAMLADKYAGGDVEGFKKTRNNQVPTGKMGDPFDIANAAAFLASDAANYVTGAEFIVDGAITNSTGRT</sequence>
<accession>A0A9P4IIE0</accession>
<keyword evidence="5" id="KW-1185">Reference proteome</keyword>
<evidence type="ECO:0000256" key="2">
    <source>
        <dbReference type="ARBA" id="ARBA00022857"/>
    </source>
</evidence>
<dbReference type="Proteomes" id="UP000799772">
    <property type="component" value="Unassembled WGS sequence"/>
</dbReference>